<evidence type="ECO:0000256" key="1">
    <source>
        <dbReference type="SAM" id="MobiDB-lite"/>
    </source>
</evidence>
<gene>
    <name evidence="2" type="ORF">GCM10009627_29030</name>
</gene>
<name>A0ABP4K6P3_9MICO</name>
<accession>A0ABP4K6P3</accession>
<reference evidence="3" key="1">
    <citation type="journal article" date="2019" name="Int. J. Syst. Evol. Microbiol.">
        <title>The Global Catalogue of Microorganisms (GCM) 10K type strain sequencing project: providing services to taxonomists for standard genome sequencing and annotation.</title>
        <authorList>
            <consortium name="The Broad Institute Genomics Platform"/>
            <consortium name="The Broad Institute Genome Sequencing Center for Infectious Disease"/>
            <person name="Wu L."/>
            <person name="Ma J."/>
        </authorList>
    </citation>
    <scope>NUCLEOTIDE SEQUENCE [LARGE SCALE GENOMIC DNA]</scope>
    <source>
        <strain evidence="3">JCM 12140</strain>
    </source>
</reference>
<sequence>MGKASRQKAERRAAGTTGPSPAVEQRKAKAAAPRFSPGALAVDEKQLEGLLTVMPADRLPYLGMAAWYLAQAPHRNANQCLVASMVLVAALQSFGVQADLVAIEVAIPSAGVSYGSPEPRVVDDMVAGHVGLLAGDTFLDATASQFKEIREDRGVMPVVGRIADEDRVRKHGGVLRFPFGSGETMEYKVHPVGSADEVGIKFLEKNSMVDIAQLVTNLIRGFAWAVGATRGEINTGLPKLNQSIAEALQAASKGQTPQLVDGSVEYR</sequence>
<proteinExistence type="predicted"/>
<organism evidence="2 3">
    <name type="scientific">Curtobacterium herbarum</name>
    <dbReference type="NCBI Taxonomy" id="150122"/>
    <lineage>
        <taxon>Bacteria</taxon>
        <taxon>Bacillati</taxon>
        <taxon>Actinomycetota</taxon>
        <taxon>Actinomycetes</taxon>
        <taxon>Micrococcales</taxon>
        <taxon>Microbacteriaceae</taxon>
        <taxon>Curtobacterium</taxon>
    </lineage>
</organism>
<evidence type="ECO:0000313" key="3">
    <source>
        <dbReference type="Proteomes" id="UP001501742"/>
    </source>
</evidence>
<dbReference type="EMBL" id="BAAAJX010000016">
    <property type="protein sequence ID" value="GAA1494557.1"/>
    <property type="molecule type" value="Genomic_DNA"/>
</dbReference>
<evidence type="ECO:0000313" key="2">
    <source>
        <dbReference type="EMBL" id="GAA1494557.1"/>
    </source>
</evidence>
<comment type="caution">
    <text evidence="2">The sequence shown here is derived from an EMBL/GenBank/DDBJ whole genome shotgun (WGS) entry which is preliminary data.</text>
</comment>
<protein>
    <submittedName>
        <fullName evidence="2">Uncharacterized protein</fullName>
    </submittedName>
</protein>
<feature type="region of interest" description="Disordered" evidence="1">
    <location>
        <begin position="1"/>
        <end position="31"/>
    </location>
</feature>
<keyword evidence="3" id="KW-1185">Reference proteome</keyword>
<dbReference type="Proteomes" id="UP001501742">
    <property type="component" value="Unassembled WGS sequence"/>
</dbReference>